<evidence type="ECO:0000313" key="15">
    <source>
        <dbReference type="Proteomes" id="UP000644756"/>
    </source>
</evidence>
<reference evidence="14" key="1">
    <citation type="journal article" date="2014" name="Int. J. Syst. Evol. Microbiol.">
        <title>Complete genome sequence of Corynebacterium casei LMG S-19264T (=DSM 44701T), isolated from a smear-ripened cheese.</title>
        <authorList>
            <consortium name="US DOE Joint Genome Institute (JGI-PGF)"/>
            <person name="Walter F."/>
            <person name="Albersmeier A."/>
            <person name="Kalinowski J."/>
            <person name="Ruckert C."/>
        </authorList>
    </citation>
    <scope>NUCLEOTIDE SEQUENCE</scope>
    <source>
        <strain evidence="14">CGMCC 1.12987</strain>
    </source>
</reference>
<evidence type="ECO:0000256" key="2">
    <source>
        <dbReference type="ARBA" id="ARBA00004936"/>
    </source>
</evidence>
<evidence type="ECO:0000256" key="11">
    <source>
        <dbReference type="PIRSR" id="PIRSR005091-3"/>
    </source>
</evidence>
<gene>
    <name evidence="14" type="ORF">GCM10010916_35820</name>
</gene>
<keyword evidence="4 8" id="KW-1003">Cell membrane</keyword>
<dbReference type="PANTHER" id="PTHR47371">
    <property type="entry name" value="LIPOTEICHOIC ACID SYNTHASE"/>
    <property type="match status" value="1"/>
</dbReference>
<dbReference type="Pfam" id="PF00884">
    <property type="entry name" value="Sulfatase"/>
    <property type="match status" value="1"/>
</dbReference>
<protein>
    <submittedName>
        <fullName evidence="14">Sulfatase</fullName>
    </submittedName>
</protein>
<evidence type="ECO:0000256" key="12">
    <source>
        <dbReference type="SAM" id="Phobius"/>
    </source>
</evidence>
<feature type="transmembrane region" description="Helical" evidence="12">
    <location>
        <begin position="59"/>
        <end position="78"/>
    </location>
</feature>
<keyword evidence="10" id="KW-0464">Manganese</keyword>
<evidence type="ECO:0000256" key="8">
    <source>
        <dbReference type="PIRNR" id="PIRNR005091"/>
    </source>
</evidence>
<feature type="transmembrane region" description="Helical" evidence="12">
    <location>
        <begin position="28"/>
        <end position="47"/>
    </location>
</feature>
<comment type="pathway">
    <text evidence="2">Cell wall biogenesis; lipoteichoic acid biosynthesis.</text>
</comment>
<evidence type="ECO:0000256" key="10">
    <source>
        <dbReference type="PIRSR" id="PIRSR005091-2"/>
    </source>
</evidence>
<feature type="binding site" evidence="11">
    <location>
        <position position="502"/>
    </location>
    <ligand>
        <name>Mn(2+)</name>
        <dbReference type="ChEBI" id="CHEBI:29035"/>
    </ligand>
</feature>
<dbReference type="Gene3D" id="3.40.720.10">
    <property type="entry name" value="Alkaline Phosphatase, subunit A"/>
    <property type="match status" value="1"/>
</dbReference>
<dbReference type="InterPro" id="IPR000917">
    <property type="entry name" value="Sulfatase_N"/>
</dbReference>
<feature type="transmembrane region" description="Helical" evidence="12">
    <location>
        <begin position="85"/>
        <end position="105"/>
    </location>
</feature>
<evidence type="ECO:0000256" key="9">
    <source>
        <dbReference type="PIRSR" id="PIRSR005091-1"/>
    </source>
</evidence>
<dbReference type="SUPFAM" id="SSF53649">
    <property type="entry name" value="Alkaline phosphatase-like"/>
    <property type="match status" value="1"/>
</dbReference>
<feature type="binding site" evidence="10">
    <location>
        <position position="443"/>
    </location>
    <ligand>
        <name>substrate</name>
    </ligand>
</feature>
<reference evidence="14" key="2">
    <citation type="submission" date="2020-09" db="EMBL/GenBank/DDBJ databases">
        <authorList>
            <person name="Sun Q."/>
            <person name="Zhou Y."/>
        </authorList>
    </citation>
    <scope>NUCLEOTIDE SEQUENCE</scope>
    <source>
        <strain evidence="14">CGMCC 1.12987</strain>
    </source>
</reference>
<comment type="subcellular location">
    <subcellularLocation>
        <location evidence="1">Cell membrane</location>
        <topology evidence="1">Multi-pass membrane protein</topology>
    </subcellularLocation>
</comment>
<evidence type="ECO:0000256" key="4">
    <source>
        <dbReference type="ARBA" id="ARBA00022475"/>
    </source>
</evidence>
<feature type="binding site" evidence="11">
    <location>
        <position position="288"/>
    </location>
    <ligand>
        <name>Mn(2+)</name>
        <dbReference type="ChEBI" id="CHEBI:29035"/>
    </ligand>
</feature>
<dbReference type="InterPro" id="IPR017850">
    <property type="entry name" value="Alkaline_phosphatase_core_sf"/>
</dbReference>
<evidence type="ECO:0000313" key="14">
    <source>
        <dbReference type="EMBL" id="GGG15703.1"/>
    </source>
</evidence>
<keyword evidence="5 12" id="KW-0812">Transmembrane</keyword>
<evidence type="ECO:0000256" key="1">
    <source>
        <dbReference type="ARBA" id="ARBA00004651"/>
    </source>
</evidence>
<dbReference type="PIRSF" id="PIRSF005091">
    <property type="entry name" value="Mmb_sulf_HI1246"/>
    <property type="match status" value="1"/>
</dbReference>
<keyword evidence="6 12" id="KW-1133">Transmembrane helix</keyword>
<evidence type="ECO:0000256" key="6">
    <source>
        <dbReference type="ARBA" id="ARBA00022989"/>
    </source>
</evidence>
<dbReference type="Gene3D" id="3.30.1120.170">
    <property type="match status" value="1"/>
</dbReference>
<feature type="transmembrane region" description="Helical" evidence="12">
    <location>
        <begin position="175"/>
        <end position="197"/>
    </location>
</feature>
<dbReference type="AlphaFoldDB" id="A0A917FZS4"/>
<feature type="domain" description="Sulfatase N-terminal" evidence="13">
    <location>
        <begin position="280"/>
        <end position="567"/>
    </location>
</feature>
<dbReference type="GO" id="GO:0046872">
    <property type="term" value="F:metal ion binding"/>
    <property type="evidence" value="ECO:0007669"/>
    <property type="project" value="UniProtKB-KW"/>
</dbReference>
<organism evidence="14 15">
    <name type="scientific">Paenibacillus abyssi</name>
    <dbReference type="NCBI Taxonomy" id="1340531"/>
    <lineage>
        <taxon>Bacteria</taxon>
        <taxon>Bacillati</taxon>
        <taxon>Bacillota</taxon>
        <taxon>Bacilli</taxon>
        <taxon>Bacillales</taxon>
        <taxon>Paenibacillaceae</taxon>
        <taxon>Paenibacillus</taxon>
    </lineage>
</organism>
<evidence type="ECO:0000256" key="5">
    <source>
        <dbReference type="ARBA" id="ARBA00022692"/>
    </source>
</evidence>
<feature type="binding site" evidence="11">
    <location>
        <position position="330"/>
    </location>
    <ligand>
        <name>Mn(2+)</name>
        <dbReference type="ChEBI" id="CHEBI:29035"/>
    </ligand>
</feature>
<name>A0A917FZS4_9BACL</name>
<dbReference type="PANTHER" id="PTHR47371:SF3">
    <property type="entry name" value="PHOSPHOGLYCEROL TRANSFERASE I"/>
    <property type="match status" value="1"/>
</dbReference>
<comment type="caution">
    <text evidence="14">The sequence shown here is derived from an EMBL/GenBank/DDBJ whole genome shotgun (WGS) entry which is preliminary data.</text>
</comment>
<evidence type="ECO:0000259" key="13">
    <source>
        <dbReference type="Pfam" id="PF00884"/>
    </source>
</evidence>
<keyword evidence="7 8" id="KW-0472">Membrane</keyword>
<keyword evidence="15" id="KW-1185">Reference proteome</keyword>
<comment type="similarity">
    <text evidence="3 8">Belongs to the LTA synthase family.</text>
</comment>
<feature type="transmembrane region" description="Helical" evidence="12">
    <location>
        <begin position="137"/>
        <end position="155"/>
    </location>
</feature>
<dbReference type="InterPro" id="IPR012160">
    <property type="entry name" value="LtaS-like"/>
</dbReference>
<dbReference type="GO" id="GO:0005886">
    <property type="term" value="C:plasma membrane"/>
    <property type="evidence" value="ECO:0007669"/>
    <property type="project" value="UniProtKB-SubCell"/>
</dbReference>
<sequence length="658" mass="74328">MVSLLQNAARHSMRASLHILERLKGVDLALFYLVMVVKLYFFHQFINVRNMELMTMDDFWVALGTLGLITFWTLWLPIRGRITALVILNLILTFILYADLIYYRYFQDLISVPVLLQAGQVGSLGDSIGELIKAADIGLFADWPFIVPFAIYILISGKSARNKLQSARARRLPKLLIRFTLGLAVGAISLALVLVPIDKATKTWAQGLFVGNWWNVSLYNVTGLYGFHGYDIYRFVDQRWLSKEKLGDTEIAETEQWIKNRGEIRRGLEQDPLFGQYAGSNVIMIQAEALQNFMIGKSYNNQEITPNFNRFMKESAYFSHFYHQTALGRTSDADFTAHCSMHPVSTGSVFIQYSQHEFNCSPALLKENGYHTAVYHAYDGGFWNRNAMYSAMKYDTFVSKKNFIIDEAIGWSLGDKSFFRQSLDLISKQQEPFYSFLITLTSHHPYKLPKEIQQLDLGDMNDTLFGDYLQSVHYVDAAFGELVERLKAEGLWDTSILLIYGDHDNSIREWEPFEKFLGQPLSPLDRQQILKQVPLLIHLPDGAHAGVYGQAGGQTDLAPTLLHLLGISSADKAMIGTPLLTERPLAGKSVVFRNGAYTDGTHYFVPSGDGVIENGTCYELATGEPGDPAACKAGAEKAREELRHSDRVVEHNLISEFR</sequence>
<feature type="binding site" evidence="11">
    <location>
        <position position="503"/>
    </location>
    <ligand>
        <name>Mn(2+)</name>
        <dbReference type="ChEBI" id="CHEBI:29035"/>
    </ligand>
</feature>
<feature type="active site" evidence="9">
    <location>
        <position position="330"/>
    </location>
</feature>
<proteinExistence type="inferred from homology"/>
<dbReference type="InterPro" id="IPR050448">
    <property type="entry name" value="OpgB/LTA_synthase_biosynth"/>
</dbReference>
<dbReference type="Proteomes" id="UP000644756">
    <property type="component" value="Unassembled WGS sequence"/>
</dbReference>
<dbReference type="CDD" id="cd16015">
    <property type="entry name" value="LTA_synthase"/>
    <property type="match status" value="1"/>
</dbReference>
<evidence type="ECO:0000256" key="3">
    <source>
        <dbReference type="ARBA" id="ARBA00009983"/>
    </source>
</evidence>
<evidence type="ECO:0000256" key="7">
    <source>
        <dbReference type="ARBA" id="ARBA00023136"/>
    </source>
</evidence>
<dbReference type="EMBL" id="BMGR01000012">
    <property type="protein sequence ID" value="GGG15703.1"/>
    <property type="molecule type" value="Genomic_DNA"/>
</dbReference>
<keyword evidence="10" id="KW-0479">Metal-binding</keyword>
<accession>A0A917FZS4</accession>